<protein>
    <recommendedName>
        <fullName evidence="4">Secreted protein</fullName>
    </recommendedName>
</protein>
<name>A0ABP6Y3E4_9ACTN</name>
<reference evidence="3" key="1">
    <citation type="journal article" date="2019" name="Int. J. Syst. Evol. Microbiol.">
        <title>The Global Catalogue of Microorganisms (GCM) 10K type strain sequencing project: providing services to taxonomists for standard genome sequencing and annotation.</title>
        <authorList>
            <consortium name="The Broad Institute Genomics Platform"/>
            <consortium name="The Broad Institute Genome Sequencing Center for Infectious Disease"/>
            <person name="Wu L."/>
            <person name="Ma J."/>
        </authorList>
    </citation>
    <scope>NUCLEOTIDE SEQUENCE [LARGE SCALE GENOMIC DNA]</scope>
    <source>
        <strain evidence="3">JCM 16540</strain>
    </source>
</reference>
<evidence type="ECO:0000313" key="2">
    <source>
        <dbReference type="EMBL" id="GAA3576697.1"/>
    </source>
</evidence>
<sequence length="426" mass="45035">MGQQRYATGARLAGVVVLALLAGVLGVGPASAAPSDVPAPVQRLAAASGHDLTVGHARVAAHRTALRLPDDDDDQAWLEVDPRCASGTHKAKVAAAVFTSTKVRLDYVLTGTGLHRTGTVRTKADRPVTFTLPSLRTGAYRLAVTLHGRTDVLADSAFEVLPCVQVKASCRALTFTNPVGNPAAYGRYSGHGRSQDFELDLAPGQSLTVRADHSKIDYDLTADEYGDLGHGTAKVRQSCSHGPAQPGDHALQTVGFAACAQPGALASVQLSWSVQPSLKRARYEVLDARQQVVAQGSLKGGRDKELALAEGTYTYRSFANRLTEPFEEISFVVLACVEVTPRCRALDLRNPNAVAVLVVAEGSDDEDAEAVVVGAGKTVTVPWTSTGASVTAYLEVEDPARWSFLSLASPAPWDEDVAETTVPQNC</sequence>
<evidence type="ECO:0008006" key="4">
    <source>
        <dbReference type="Google" id="ProtNLM"/>
    </source>
</evidence>
<proteinExistence type="predicted"/>
<accession>A0ABP6Y3E4</accession>
<keyword evidence="1" id="KW-0732">Signal</keyword>
<evidence type="ECO:0000256" key="1">
    <source>
        <dbReference type="SAM" id="SignalP"/>
    </source>
</evidence>
<organism evidence="2 3">
    <name type="scientific">Microlunatus spumicola</name>
    <dbReference type="NCBI Taxonomy" id="81499"/>
    <lineage>
        <taxon>Bacteria</taxon>
        <taxon>Bacillati</taxon>
        <taxon>Actinomycetota</taxon>
        <taxon>Actinomycetes</taxon>
        <taxon>Propionibacteriales</taxon>
        <taxon>Propionibacteriaceae</taxon>
        <taxon>Microlunatus</taxon>
    </lineage>
</organism>
<dbReference type="EMBL" id="BAAAYR010000005">
    <property type="protein sequence ID" value="GAA3576697.1"/>
    <property type="molecule type" value="Genomic_DNA"/>
</dbReference>
<comment type="caution">
    <text evidence="2">The sequence shown here is derived from an EMBL/GenBank/DDBJ whole genome shotgun (WGS) entry which is preliminary data.</text>
</comment>
<feature type="chain" id="PRO_5046886386" description="Secreted protein" evidence="1">
    <location>
        <begin position="33"/>
        <end position="426"/>
    </location>
</feature>
<gene>
    <name evidence="2" type="ORF">GCM10022197_37410</name>
</gene>
<feature type="signal peptide" evidence="1">
    <location>
        <begin position="1"/>
        <end position="32"/>
    </location>
</feature>
<keyword evidence="3" id="KW-1185">Reference proteome</keyword>
<evidence type="ECO:0000313" key="3">
    <source>
        <dbReference type="Proteomes" id="UP001500767"/>
    </source>
</evidence>
<dbReference type="RefSeq" id="WP_204911141.1">
    <property type="nucleotide sequence ID" value="NZ_BAAAYR010000005.1"/>
</dbReference>
<dbReference type="Proteomes" id="UP001500767">
    <property type="component" value="Unassembled WGS sequence"/>
</dbReference>